<comment type="caution">
    <text evidence="2">The sequence shown here is derived from an EMBL/GenBank/DDBJ whole genome shotgun (WGS) entry which is preliminary data.</text>
</comment>
<dbReference type="AlphaFoldDB" id="A0A9X0DAA8"/>
<feature type="signal peptide" evidence="1">
    <location>
        <begin position="1"/>
        <end position="23"/>
    </location>
</feature>
<name>A0A9X0DAA8_9CNID</name>
<keyword evidence="3" id="KW-1185">Reference proteome</keyword>
<keyword evidence="1" id="KW-0732">Signal</keyword>
<protein>
    <submittedName>
        <fullName evidence="2">Uncharacterized protein</fullName>
    </submittedName>
</protein>
<accession>A0A9X0DAA8</accession>
<feature type="chain" id="PRO_5040786604" evidence="1">
    <location>
        <begin position="24"/>
        <end position="81"/>
    </location>
</feature>
<sequence length="81" mass="9219">MELKYLLLFLFVMGSMFAATTDARTTDGARGPVGWPPMGRKREFVEIQRDLCRAARQLQCDELEDEGMKMRPGLKESLNGH</sequence>
<gene>
    <name evidence="2" type="ORF">OS493_022322</name>
</gene>
<reference evidence="2" key="1">
    <citation type="submission" date="2023-01" db="EMBL/GenBank/DDBJ databases">
        <title>Genome assembly of the deep-sea coral Lophelia pertusa.</title>
        <authorList>
            <person name="Herrera S."/>
            <person name="Cordes E."/>
        </authorList>
    </citation>
    <scope>NUCLEOTIDE SEQUENCE</scope>
    <source>
        <strain evidence="2">USNM1676648</strain>
        <tissue evidence="2">Polyp</tissue>
    </source>
</reference>
<dbReference type="Proteomes" id="UP001163046">
    <property type="component" value="Unassembled WGS sequence"/>
</dbReference>
<dbReference type="EMBL" id="MU825411">
    <property type="protein sequence ID" value="KAJ7390764.1"/>
    <property type="molecule type" value="Genomic_DNA"/>
</dbReference>
<evidence type="ECO:0000313" key="3">
    <source>
        <dbReference type="Proteomes" id="UP001163046"/>
    </source>
</evidence>
<organism evidence="2 3">
    <name type="scientific">Desmophyllum pertusum</name>
    <dbReference type="NCBI Taxonomy" id="174260"/>
    <lineage>
        <taxon>Eukaryota</taxon>
        <taxon>Metazoa</taxon>
        <taxon>Cnidaria</taxon>
        <taxon>Anthozoa</taxon>
        <taxon>Hexacorallia</taxon>
        <taxon>Scleractinia</taxon>
        <taxon>Caryophylliina</taxon>
        <taxon>Caryophylliidae</taxon>
        <taxon>Desmophyllum</taxon>
    </lineage>
</organism>
<proteinExistence type="predicted"/>
<evidence type="ECO:0000313" key="2">
    <source>
        <dbReference type="EMBL" id="KAJ7390764.1"/>
    </source>
</evidence>
<evidence type="ECO:0000256" key="1">
    <source>
        <dbReference type="SAM" id="SignalP"/>
    </source>
</evidence>